<proteinExistence type="predicted"/>
<dbReference type="OrthoDB" id="5951444at2"/>
<evidence type="ECO:0000259" key="1">
    <source>
        <dbReference type="Pfam" id="PF08818"/>
    </source>
</evidence>
<dbReference type="Pfam" id="PF08818">
    <property type="entry name" value="DUF1801"/>
    <property type="match status" value="1"/>
</dbReference>
<keyword evidence="3" id="KW-1185">Reference proteome</keyword>
<sequence length="138" mass="15039">MPKTTPNDASVAAFVAAVADPKRRADAETVCALMTEATGEQPQMWGTSIIGFGRYHYRYASGQEGDWPAVGLSPRKQALTLYVSAGFAEYDDLLARLGPHSTGKSCLYLKRLTDIDEQALRELVTAAFHHLHGRTLTA</sequence>
<dbReference type="Proteomes" id="UP000219612">
    <property type="component" value="Unassembled WGS sequence"/>
</dbReference>
<dbReference type="InterPro" id="IPR014922">
    <property type="entry name" value="YdhG-like"/>
</dbReference>
<dbReference type="EMBL" id="OBDY01000040">
    <property type="protein sequence ID" value="SNY71344.1"/>
    <property type="molecule type" value="Genomic_DNA"/>
</dbReference>
<dbReference type="SUPFAM" id="SSF159888">
    <property type="entry name" value="YdhG-like"/>
    <property type="match status" value="1"/>
</dbReference>
<protein>
    <recommendedName>
        <fullName evidence="1">YdhG-like domain-containing protein</fullName>
    </recommendedName>
</protein>
<name>A0A285KFF0_9ACTN</name>
<reference evidence="2 3" key="1">
    <citation type="submission" date="2017-09" db="EMBL/GenBank/DDBJ databases">
        <authorList>
            <person name="Ehlers B."/>
            <person name="Leendertz F.H."/>
        </authorList>
    </citation>
    <scope>NUCLEOTIDE SEQUENCE [LARGE SCALE GENOMIC DNA]</scope>
    <source>
        <strain evidence="2 3">CGMCC 4.6857</strain>
    </source>
</reference>
<gene>
    <name evidence="2" type="ORF">SAMN05421748_1404</name>
</gene>
<accession>A0A285KFF0</accession>
<feature type="domain" description="YdhG-like" evidence="1">
    <location>
        <begin position="23"/>
        <end position="127"/>
    </location>
</feature>
<evidence type="ECO:0000313" key="3">
    <source>
        <dbReference type="Proteomes" id="UP000219612"/>
    </source>
</evidence>
<evidence type="ECO:0000313" key="2">
    <source>
        <dbReference type="EMBL" id="SNY71344.1"/>
    </source>
</evidence>
<dbReference type="RefSeq" id="WP_097328585.1">
    <property type="nucleotide sequence ID" value="NZ_OBDY01000040.1"/>
</dbReference>
<dbReference type="AlphaFoldDB" id="A0A285KFF0"/>
<organism evidence="2 3">
    <name type="scientific">Paractinoplanes atraurantiacus</name>
    <dbReference type="NCBI Taxonomy" id="1036182"/>
    <lineage>
        <taxon>Bacteria</taxon>
        <taxon>Bacillati</taxon>
        <taxon>Actinomycetota</taxon>
        <taxon>Actinomycetes</taxon>
        <taxon>Micromonosporales</taxon>
        <taxon>Micromonosporaceae</taxon>
        <taxon>Paractinoplanes</taxon>
    </lineage>
</organism>